<protein>
    <submittedName>
        <fullName evidence="1">Uncharacterized protein</fullName>
    </submittedName>
</protein>
<gene>
    <name evidence="1" type="ORF">XENOCAPTIV_005756</name>
</gene>
<keyword evidence="2" id="KW-1185">Reference proteome</keyword>
<accession>A0ABV0RTL5</accession>
<feature type="non-terminal residue" evidence="1">
    <location>
        <position position="1"/>
    </location>
</feature>
<sequence>GFSFFLLCVPHGREKEVEGEEREKNVIRRGVTPSILSGHGPRSRSVARFFQPFSFNGTNLICEYSVL</sequence>
<evidence type="ECO:0000313" key="2">
    <source>
        <dbReference type="Proteomes" id="UP001434883"/>
    </source>
</evidence>
<proteinExistence type="predicted"/>
<reference evidence="1 2" key="1">
    <citation type="submission" date="2021-06" db="EMBL/GenBank/DDBJ databases">
        <authorList>
            <person name="Palmer J.M."/>
        </authorList>
    </citation>
    <scope>NUCLEOTIDE SEQUENCE [LARGE SCALE GENOMIC DNA]</scope>
    <source>
        <strain evidence="1 2">XC_2019</strain>
        <tissue evidence="1">Muscle</tissue>
    </source>
</reference>
<dbReference type="Proteomes" id="UP001434883">
    <property type="component" value="Unassembled WGS sequence"/>
</dbReference>
<evidence type="ECO:0000313" key="1">
    <source>
        <dbReference type="EMBL" id="MEQ2211539.1"/>
    </source>
</evidence>
<dbReference type="EMBL" id="JAHRIN010058978">
    <property type="protein sequence ID" value="MEQ2211539.1"/>
    <property type="molecule type" value="Genomic_DNA"/>
</dbReference>
<name>A0ABV0RTL5_9TELE</name>
<organism evidence="1 2">
    <name type="scientific">Xenoophorus captivus</name>
    <dbReference type="NCBI Taxonomy" id="1517983"/>
    <lineage>
        <taxon>Eukaryota</taxon>
        <taxon>Metazoa</taxon>
        <taxon>Chordata</taxon>
        <taxon>Craniata</taxon>
        <taxon>Vertebrata</taxon>
        <taxon>Euteleostomi</taxon>
        <taxon>Actinopterygii</taxon>
        <taxon>Neopterygii</taxon>
        <taxon>Teleostei</taxon>
        <taxon>Neoteleostei</taxon>
        <taxon>Acanthomorphata</taxon>
        <taxon>Ovalentaria</taxon>
        <taxon>Atherinomorphae</taxon>
        <taxon>Cyprinodontiformes</taxon>
        <taxon>Goodeidae</taxon>
        <taxon>Xenoophorus</taxon>
    </lineage>
</organism>
<comment type="caution">
    <text evidence="1">The sequence shown here is derived from an EMBL/GenBank/DDBJ whole genome shotgun (WGS) entry which is preliminary data.</text>
</comment>